<dbReference type="AlphaFoldDB" id="A0A450Z430"/>
<protein>
    <submittedName>
        <fullName evidence="2">Helix-turn-helix domain-containing protein</fullName>
    </submittedName>
</protein>
<dbReference type="InterPro" id="IPR010982">
    <property type="entry name" value="Lambda_DNA-bd_dom_sf"/>
</dbReference>
<dbReference type="SMART" id="SM00530">
    <property type="entry name" value="HTH_XRE"/>
    <property type="match status" value="1"/>
</dbReference>
<sequence length="80" mass="9271">MEEPAYRSAYDELDAEFELARTLIEVRSRVGLTQEELARRMNMSRSVVVRMEGGHVRPSTKTLQRFAMATGTRLKIYFES</sequence>
<accession>A0A450Z430</accession>
<dbReference type="GO" id="GO:0003677">
    <property type="term" value="F:DNA binding"/>
    <property type="evidence" value="ECO:0007669"/>
    <property type="project" value="InterPro"/>
</dbReference>
<proteinExistence type="predicted"/>
<dbReference type="InterPro" id="IPR001387">
    <property type="entry name" value="Cro/C1-type_HTH"/>
</dbReference>
<evidence type="ECO:0000259" key="1">
    <source>
        <dbReference type="PROSITE" id="PS50943"/>
    </source>
</evidence>
<gene>
    <name evidence="2" type="ORF">BECKTC1821E_GA0114239_11186</name>
</gene>
<organism evidence="2">
    <name type="scientific">Candidatus Kentrum sp. TC</name>
    <dbReference type="NCBI Taxonomy" id="2126339"/>
    <lineage>
        <taxon>Bacteria</taxon>
        <taxon>Pseudomonadati</taxon>
        <taxon>Pseudomonadota</taxon>
        <taxon>Gammaproteobacteria</taxon>
        <taxon>Candidatus Kentrum</taxon>
    </lineage>
</organism>
<name>A0A450Z430_9GAMM</name>
<evidence type="ECO:0000313" key="2">
    <source>
        <dbReference type="EMBL" id="VFK48541.1"/>
    </source>
</evidence>
<dbReference type="SUPFAM" id="SSF47413">
    <property type="entry name" value="lambda repressor-like DNA-binding domains"/>
    <property type="match status" value="1"/>
</dbReference>
<reference evidence="2" key="1">
    <citation type="submission" date="2019-02" db="EMBL/GenBank/DDBJ databases">
        <authorList>
            <person name="Gruber-Vodicka R. H."/>
            <person name="Seah K. B. B."/>
        </authorList>
    </citation>
    <scope>NUCLEOTIDE SEQUENCE</scope>
    <source>
        <strain evidence="2">BECK_BZ125</strain>
    </source>
</reference>
<dbReference type="PROSITE" id="PS50943">
    <property type="entry name" value="HTH_CROC1"/>
    <property type="match status" value="1"/>
</dbReference>
<feature type="domain" description="HTH cro/C1-type" evidence="1">
    <location>
        <begin position="23"/>
        <end position="77"/>
    </location>
</feature>
<dbReference type="Pfam" id="PF13560">
    <property type="entry name" value="HTH_31"/>
    <property type="match status" value="1"/>
</dbReference>
<dbReference type="EMBL" id="CAADFT010000118">
    <property type="protein sequence ID" value="VFK48541.1"/>
    <property type="molecule type" value="Genomic_DNA"/>
</dbReference>
<dbReference type="Gene3D" id="1.10.260.40">
    <property type="entry name" value="lambda repressor-like DNA-binding domains"/>
    <property type="match status" value="1"/>
</dbReference>
<dbReference type="CDD" id="cd00093">
    <property type="entry name" value="HTH_XRE"/>
    <property type="match status" value="1"/>
</dbReference>